<dbReference type="PANTHER" id="PTHR43591">
    <property type="entry name" value="METHYLTRANSFERASE"/>
    <property type="match status" value="1"/>
</dbReference>
<evidence type="ECO:0000313" key="2">
    <source>
        <dbReference type="EMBL" id="TDC49203.1"/>
    </source>
</evidence>
<dbReference type="PANTHER" id="PTHR43591:SF24">
    <property type="entry name" value="2-METHOXY-6-POLYPRENYL-1,4-BENZOQUINOL METHYLASE, MITOCHONDRIAL"/>
    <property type="match status" value="1"/>
</dbReference>
<dbReference type="RefSeq" id="WP_131985343.1">
    <property type="nucleotide sequence ID" value="NZ_SMKL01000045.1"/>
</dbReference>
<accession>A0A4R4RL19</accession>
<dbReference type="Pfam" id="PF13649">
    <property type="entry name" value="Methyltransf_25"/>
    <property type="match status" value="1"/>
</dbReference>
<keyword evidence="2" id="KW-0808">Transferase</keyword>
<dbReference type="Gene3D" id="3.40.50.150">
    <property type="entry name" value="Vaccinia Virus protein VP39"/>
    <property type="match status" value="1"/>
</dbReference>
<keyword evidence="2" id="KW-0489">Methyltransferase</keyword>
<gene>
    <name evidence="2" type="ORF">E1212_19100</name>
</gene>
<evidence type="ECO:0000259" key="1">
    <source>
        <dbReference type="Pfam" id="PF13649"/>
    </source>
</evidence>
<feature type="domain" description="Methyltransferase" evidence="1">
    <location>
        <begin position="49"/>
        <end position="147"/>
    </location>
</feature>
<dbReference type="GO" id="GO:0032259">
    <property type="term" value="P:methylation"/>
    <property type="evidence" value="ECO:0007669"/>
    <property type="project" value="UniProtKB-KW"/>
</dbReference>
<dbReference type="InterPro" id="IPR041698">
    <property type="entry name" value="Methyltransf_25"/>
</dbReference>
<dbReference type="AlphaFoldDB" id="A0A4R4RL19"/>
<evidence type="ECO:0000313" key="3">
    <source>
        <dbReference type="Proteomes" id="UP000295621"/>
    </source>
</evidence>
<proteinExistence type="predicted"/>
<dbReference type="GO" id="GO:0008168">
    <property type="term" value="F:methyltransferase activity"/>
    <property type="evidence" value="ECO:0007669"/>
    <property type="project" value="UniProtKB-KW"/>
</dbReference>
<dbReference type="EMBL" id="SMKL01000045">
    <property type="protein sequence ID" value="TDC49203.1"/>
    <property type="molecule type" value="Genomic_DNA"/>
</dbReference>
<dbReference type="SUPFAM" id="SSF53335">
    <property type="entry name" value="S-adenosyl-L-methionine-dependent methyltransferases"/>
    <property type="match status" value="1"/>
</dbReference>
<reference evidence="2 3" key="1">
    <citation type="submission" date="2019-02" db="EMBL/GenBank/DDBJ databases">
        <title>Draft genome sequences of novel Actinobacteria.</title>
        <authorList>
            <person name="Sahin N."/>
            <person name="Ay H."/>
            <person name="Saygin H."/>
        </authorList>
    </citation>
    <scope>NUCLEOTIDE SEQUENCE [LARGE SCALE GENOMIC DNA]</scope>
    <source>
        <strain evidence="2 3">KC603</strain>
    </source>
</reference>
<dbReference type="CDD" id="cd02440">
    <property type="entry name" value="AdoMet_MTases"/>
    <property type="match status" value="1"/>
</dbReference>
<comment type="caution">
    <text evidence="2">The sequence shown here is derived from an EMBL/GenBank/DDBJ whole genome shotgun (WGS) entry which is preliminary data.</text>
</comment>
<dbReference type="Proteomes" id="UP000295621">
    <property type="component" value="Unassembled WGS sequence"/>
</dbReference>
<protein>
    <submittedName>
        <fullName evidence="2">Class I SAM-dependent methyltransferase</fullName>
    </submittedName>
</protein>
<sequence length="224" mass="24426">MTNDRVIASWSESGYAAQWQQADGMSAMLRLPWAIATTLVGHERAPQRVVDVGSGPGTFLAALLEAYPEARGVWIDASPDMRERAAETLAPYAGRVEYVVGDAAGLSAMEAARDADVVLNSRVAHHFDRPGLEAFYRDAAGLLVPGGWLVTLDHILPPGDWDRRYRDVLPIFAGPHAGKPSHPHYFPFPSMLDHLDALAEAGLTDADLAWRAFYTCLYVARKAA</sequence>
<organism evidence="2 3">
    <name type="scientific">Jiangella ureilytica</name>
    <dbReference type="NCBI Taxonomy" id="2530374"/>
    <lineage>
        <taxon>Bacteria</taxon>
        <taxon>Bacillati</taxon>
        <taxon>Actinomycetota</taxon>
        <taxon>Actinomycetes</taxon>
        <taxon>Jiangellales</taxon>
        <taxon>Jiangellaceae</taxon>
        <taxon>Jiangella</taxon>
    </lineage>
</organism>
<name>A0A4R4RL19_9ACTN</name>
<keyword evidence="3" id="KW-1185">Reference proteome</keyword>
<dbReference type="OrthoDB" id="4145676at2"/>
<dbReference type="InterPro" id="IPR029063">
    <property type="entry name" value="SAM-dependent_MTases_sf"/>
</dbReference>